<organism evidence="1 2">
    <name type="scientific">Durusdinium trenchii</name>
    <dbReference type="NCBI Taxonomy" id="1381693"/>
    <lineage>
        <taxon>Eukaryota</taxon>
        <taxon>Sar</taxon>
        <taxon>Alveolata</taxon>
        <taxon>Dinophyceae</taxon>
        <taxon>Suessiales</taxon>
        <taxon>Symbiodiniaceae</taxon>
        <taxon>Durusdinium</taxon>
    </lineage>
</organism>
<dbReference type="EMBL" id="CAXAMN010024173">
    <property type="protein sequence ID" value="CAK9084355.1"/>
    <property type="molecule type" value="Genomic_DNA"/>
</dbReference>
<name>A0ABP0QA16_9DINO</name>
<keyword evidence="2" id="KW-1185">Reference proteome</keyword>
<protein>
    <submittedName>
        <fullName evidence="1">Uncharacterized protein</fullName>
    </submittedName>
</protein>
<reference evidence="1 2" key="1">
    <citation type="submission" date="2024-02" db="EMBL/GenBank/DDBJ databases">
        <authorList>
            <person name="Chen Y."/>
            <person name="Shah S."/>
            <person name="Dougan E. K."/>
            <person name="Thang M."/>
            <person name="Chan C."/>
        </authorList>
    </citation>
    <scope>NUCLEOTIDE SEQUENCE [LARGE SCALE GENOMIC DNA]</scope>
</reference>
<evidence type="ECO:0000313" key="2">
    <source>
        <dbReference type="Proteomes" id="UP001642484"/>
    </source>
</evidence>
<dbReference type="InterPro" id="IPR029044">
    <property type="entry name" value="Nucleotide-diphossugar_trans"/>
</dbReference>
<proteinExistence type="predicted"/>
<gene>
    <name evidence="1" type="ORF">CCMP2556_LOCUS41040</name>
</gene>
<accession>A0ABP0QA16</accession>
<dbReference type="Gene3D" id="3.90.550.10">
    <property type="entry name" value="Spore Coat Polysaccharide Biosynthesis Protein SpsA, Chain A"/>
    <property type="match status" value="1"/>
</dbReference>
<comment type="caution">
    <text evidence="1">The sequence shown here is derived from an EMBL/GenBank/DDBJ whole genome shotgun (WGS) entry which is preliminary data.</text>
</comment>
<dbReference type="Proteomes" id="UP001642484">
    <property type="component" value="Unassembled WGS sequence"/>
</dbReference>
<evidence type="ECO:0000313" key="1">
    <source>
        <dbReference type="EMBL" id="CAK9084355.1"/>
    </source>
</evidence>
<sequence length="573" mass="63233">MALPNWMAYALYGNAGLDFAIFLAPTSIGVPDMIDGKFKSSEGQIKEMKRHFCNLGGFAFLLHGAVRFCAGHFQSKEMVGLAVFSYVLEAGQFAHYLMQGTAKPQTAGLAVCVLAWAATAGKRLIASSTTVTALTGVFRGAVSQEFLRCLGAQPSVGGGLRVGSVLDVGGGVDIIRQGPGLEENDEDQRGGILMATPKRHAAPLSVAEGRPTKLAAQEEQLLIGVQSLSDVRDLENSLTSVRASWEVDLNLKAALVASKPPLEHPAKISACWIWAILGNPGGASRRYRGTTFAVQRLRREMGTMAEWGEFGWERFAKPTGLWSSWHDGEAALRSGAHEENSEGPWQGAKLKPDQSYIVLRRWSSAKWALLSYSDRHLSRLTRPSLVEFQAYHPQYDLIFEEEPLLDRRDWHPAWNKLAHARRVLILGTYEAVVCLDDDILIRDPVPDPLGEAIETYLVPNKGAEKLIVASLDDRLVDARVPFNSGVLILKSSPRTLMILDEVFKLGRRLKLVNGYTWLPRITGLWDQDAFAEYLQLWGDQNFACRPRAISEVFPIGSQKTGTIAPRFSFLSLF</sequence>